<dbReference type="InterPro" id="IPR006638">
    <property type="entry name" value="Elp3/MiaA/NifB-like_rSAM"/>
</dbReference>
<dbReference type="InterPro" id="IPR012726">
    <property type="entry name" value="ThiH"/>
</dbReference>
<keyword evidence="4" id="KW-0479">Metal-binding</keyword>
<protein>
    <submittedName>
        <fullName evidence="9">Thiamine biosynthesis protein ThiH</fullName>
    </submittedName>
</protein>
<dbReference type="RefSeq" id="WP_012573732.1">
    <property type="nucleotide sequence ID" value="NC_011565.1"/>
</dbReference>
<evidence type="ECO:0000256" key="7">
    <source>
        <dbReference type="ARBA" id="ARBA00034078"/>
    </source>
</evidence>
<name>B6YS04_AZOPC</name>
<gene>
    <name evidence="9" type="ordered locus">CFPG_713</name>
</gene>
<dbReference type="HOGENOM" id="CLU_046249_1_0_10"/>
<dbReference type="InterPro" id="IPR007197">
    <property type="entry name" value="rSAM"/>
</dbReference>
<dbReference type="STRING" id="511995.CFPG_713"/>
<dbReference type="Pfam" id="PF04055">
    <property type="entry name" value="Radical_SAM"/>
    <property type="match status" value="1"/>
</dbReference>
<dbReference type="PROSITE" id="PS51918">
    <property type="entry name" value="RADICAL_SAM"/>
    <property type="match status" value="1"/>
</dbReference>
<dbReference type="PANTHER" id="PTHR43583:SF1">
    <property type="entry name" value="2-IMINOACETATE SYNTHASE"/>
    <property type="match status" value="1"/>
</dbReference>
<dbReference type="EMBL" id="AP010656">
    <property type="protein sequence ID" value="BAG83976.1"/>
    <property type="molecule type" value="Genomic_DNA"/>
</dbReference>
<dbReference type="KEGG" id="aps:CFPG_713"/>
<comment type="cofactor">
    <cofactor evidence="1">
        <name>[4Fe-4S] cluster</name>
        <dbReference type="ChEBI" id="CHEBI:49883"/>
    </cofactor>
</comment>
<dbReference type="AlphaFoldDB" id="B6YS04"/>
<feature type="domain" description="Radical SAM core" evidence="8">
    <location>
        <begin position="73"/>
        <end position="302"/>
    </location>
</feature>
<dbReference type="NCBIfam" id="TIGR02351">
    <property type="entry name" value="thiH"/>
    <property type="match status" value="1"/>
</dbReference>
<dbReference type="SFLD" id="SFLDF00301">
    <property type="entry name" value="2-iminoacetate_synthase_(ThiH)"/>
    <property type="match status" value="1"/>
</dbReference>
<dbReference type="InterPro" id="IPR058240">
    <property type="entry name" value="rSAM_sf"/>
</dbReference>
<dbReference type="SFLD" id="SFLDG01060">
    <property type="entry name" value="BATS_domain_containing"/>
    <property type="match status" value="1"/>
</dbReference>
<accession>B6YS04</accession>
<dbReference type="PANTHER" id="PTHR43583">
    <property type="entry name" value="2-IMINOACETATE SYNTHASE"/>
    <property type="match status" value="1"/>
</dbReference>
<keyword evidence="3" id="KW-0949">S-adenosyl-L-methionine</keyword>
<evidence type="ECO:0000256" key="1">
    <source>
        <dbReference type="ARBA" id="ARBA00001966"/>
    </source>
</evidence>
<dbReference type="SUPFAM" id="SSF102114">
    <property type="entry name" value="Radical SAM enzymes"/>
    <property type="match status" value="1"/>
</dbReference>
<keyword evidence="2" id="KW-0004">4Fe-4S</keyword>
<evidence type="ECO:0000256" key="6">
    <source>
        <dbReference type="ARBA" id="ARBA00023014"/>
    </source>
</evidence>
<reference evidence="10" key="1">
    <citation type="journal article" date="2008" name="Science">
        <title>Genome of an endosymbiont coupling N2 fixation to cellulolysis within RT protist cells in termite gut.</title>
        <authorList>
            <person name="Hongoh Y."/>
            <person name="Sharma V.K."/>
            <person name="Prakash T."/>
            <person name="Noda S."/>
            <person name="Toh H."/>
            <person name="Taylor T.D."/>
            <person name="Kudo T."/>
            <person name="Sakaki Y."/>
            <person name="Toyoda A."/>
            <person name="Hattori M."/>
            <person name="Ohkuma M."/>
        </authorList>
    </citation>
    <scope>NUCLEOTIDE SEQUENCE [LARGE SCALE GENOMIC DNA]</scope>
</reference>
<evidence type="ECO:0000313" key="10">
    <source>
        <dbReference type="Proteomes" id="UP000000723"/>
    </source>
</evidence>
<dbReference type="SMART" id="SM00729">
    <property type="entry name" value="Elp3"/>
    <property type="match status" value="1"/>
</dbReference>
<comment type="cofactor">
    <cofactor evidence="7">
        <name>[2Fe-2S] cluster</name>
        <dbReference type="ChEBI" id="CHEBI:190135"/>
    </cofactor>
</comment>
<evidence type="ECO:0000256" key="5">
    <source>
        <dbReference type="ARBA" id="ARBA00023004"/>
    </source>
</evidence>
<dbReference type="Proteomes" id="UP000000723">
    <property type="component" value="Chromosome"/>
</dbReference>
<sequence>MRPMSFYDIKKNYNKLDFTKYTKKLSEKAIKDSLDKEFLNETDFLNLLSPQAFSYIEDMAQKAHAIANKQFGKTILLYAPLYVSNFCINDCIYCGFSSKNKIKRNVLTLEEVEQECKVLTDYGIRHILLVTGESRIKSSVQYLKECTAILSDYFDYIDIEVYPLEIDEYLQLKQFGVHGLTIYQETYNESLYKILHTNGTKSNYKYRLETCERAGNAGYINLTVGALLGLNDFISEVFFAGLHAKYLQKTFPFAEIGISFPRLRPAAGNYQPKTIISDRDLVQAICAIRLFMNRINISISTRESNELRNNLISLGVTKISAGSSTEIGGYSNKNRTEGQFIINDHSNVEQIKNMIHKKGYQPILKDWML</sequence>
<organism evidence="9 10">
    <name type="scientific">Azobacteroides pseudotrichonymphae genomovar. CFP2</name>
    <dbReference type="NCBI Taxonomy" id="511995"/>
    <lineage>
        <taxon>Bacteria</taxon>
        <taxon>Pseudomonadati</taxon>
        <taxon>Bacteroidota</taxon>
        <taxon>Bacteroidia</taxon>
        <taxon>Bacteroidales</taxon>
        <taxon>Candidatus Azobacteroides</taxon>
    </lineage>
</organism>
<evidence type="ECO:0000256" key="2">
    <source>
        <dbReference type="ARBA" id="ARBA00022485"/>
    </source>
</evidence>
<evidence type="ECO:0000313" key="9">
    <source>
        <dbReference type="EMBL" id="BAG83976.1"/>
    </source>
</evidence>
<dbReference type="Pfam" id="PF06968">
    <property type="entry name" value="BATS"/>
    <property type="match status" value="1"/>
</dbReference>
<dbReference type="OrthoDB" id="9801120at2"/>
<keyword evidence="5" id="KW-0408">Iron</keyword>
<dbReference type="Gene3D" id="3.20.20.70">
    <property type="entry name" value="Aldolase class I"/>
    <property type="match status" value="1"/>
</dbReference>
<evidence type="ECO:0000256" key="3">
    <source>
        <dbReference type="ARBA" id="ARBA00022691"/>
    </source>
</evidence>
<dbReference type="GO" id="GO:0009228">
    <property type="term" value="P:thiamine biosynthetic process"/>
    <property type="evidence" value="ECO:0007669"/>
    <property type="project" value="InterPro"/>
</dbReference>
<evidence type="ECO:0000256" key="4">
    <source>
        <dbReference type="ARBA" id="ARBA00022723"/>
    </source>
</evidence>
<keyword evidence="6" id="KW-0411">Iron-sulfur</keyword>
<dbReference type="SFLD" id="SFLDS00029">
    <property type="entry name" value="Radical_SAM"/>
    <property type="match status" value="1"/>
</dbReference>
<dbReference type="CDD" id="cd01335">
    <property type="entry name" value="Radical_SAM"/>
    <property type="match status" value="1"/>
</dbReference>
<dbReference type="InterPro" id="IPR010722">
    <property type="entry name" value="BATS_dom"/>
</dbReference>
<dbReference type="GO" id="GO:0051539">
    <property type="term" value="F:4 iron, 4 sulfur cluster binding"/>
    <property type="evidence" value="ECO:0007669"/>
    <property type="project" value="UniProtKB-KW"/>
</dbReference>
<dbReference type="GO" id="GO:0003824">
    <property type="term" value="F:catalytic activity"/>
    <property type="evidence" value="ECO:0007669"/>
    <property type="project" value="InterPro"/>
</dbReference>
<dbReference type="InterPro" id="IPR013785">
    <property type="entry name" value="Aldolase_TIM"/>
</dbReference>
<dbReference type="SFLD" id="SFLDG01081">
    <property type="entry name" value="cleavage_of_the_Ca-Cb_bond_in"/>
    <property type="match status" value="1"/>
</dbReference>
<keyword evidence="10" id="KW-1185">Reference proteome</keyword>
<dbReference type="eggNOG" id="COG0502">
    <property type="taxonomic scope" value="Bacteria"/>
</dbReference>
<dbReference type="GO" id="GO:0005506">
    <property type="term" value="F:iron ion binding"/>
    <property type="evidence" value="ECO:0007669"/>
    <property type="project" value="InterPro"/>
</dbReference>
<proteinExistence type="predicted"/>
<dbReference type="InterPro" id="IPR034428">
    <property type="entry name" value="ThiH/NoCL/HydG-like"/>
</dbReference>
<dbReference type="SMART" id="SM00876">
    <property type="entry name" value="BATS"/>
    <property type="match status" value="1"/>
</dbReference>
<evidence type="ECO:0000259" key="8">
    <source>
        <dbReference type="PROSITE" id="PS51918"/>
    </source>
</evidence>